<evidence type="ECO:0000256" key="1">
    <source>
        <dbReference type="SAM" id="Coils"/>
    </source>
</evidence>
<dbReference type="EMBL" id="KB310235">
    <property type="protein sequence ID" value="ELT92153.1"/>
    <property type="molecule type" value="Genomic_DNA"/>
</dbReference>
<organism evidence="2">
    <name type="scientific">Capitella teleta</name>
    <name type="common">Polychaete worm</name>
    <dbReference type="NCBI Taxonomy" id="283909"/>
    <lineage>
        <taxon>Eukaryota</taxon>
        <taxon>Metazoa</taxon>
        <taxon>Spiralia</taxon>
        <taxon>Lophotrochozoa</taxon>
        <taxon>Annelida</taxon>
        <taxon>Polychaeta</taxon>
        <taxon>Sedentaria</taxon>
        <taxon>Scolecida</taxon>
        <taxon>Capitellidae</taxon>
        <taxon>Capitella</taxon>
    </lineage>
</organism>
<dbReference type="AlphaFoldDB" id="R7TEF6"/>
<dbReference type="Gene3D" id="3.30.70.1820">
    <property type="entry name" value="L1 transposable element, RRM domain"/>
    <property type="match status" value="1"/>
</dbReference>
<keyword evidence="1" id="KW-0175">Coiled coil</keyword>
<evidence type="ECO:0000313" key="4">
    <source>
        <dbReference type="Proteomes" id="UP000014760"/>
    </source>
</evidence>
<accession>R7TEF6</accession>
<protein>
    <submittedName>
        <fullName evidence="2 3">Uncharacterized protein</fullName>
    </submittedName>
</protein>
<dbReference type="EMBL" id="AMQN01002874">
    <property type="status" value="NOT_ANNOTATED_CDS"/>
    <property type="molecule type" value="Genomic_DNA"/>
</dbReference>
<dbReference type="InterPro" id="IPR004244">
    <property type="entry name" value="Transposase_22"/>
</dbReference>
<dbReference type="OMA" id="WHANGKE"/>
<gene>
    <name evidence="2" type="ORF">CAPTEDRAFT_215013</name>
</gene>
<feature type="coiled-coil region" evidence="1">
    <location>
        <begin position="60"/>
        <end position="94"/>
    </location>
</feature>
<sequence length="237" mass="27542">MGGQRNQRSSSNHSAFHENFGTSLLESLRDPAIVEALKVIMKGDADLIADLVTARLDARFQKMEAKIIAKDRRIEELQKSVNELSHKYDDVEQYSRRTSVRITRVPEVADEDVEQKTAEVFECLEITPTINRVHRVGAPRKPSEPPRPILCQFLQYKDKMNVLKTRKELREKMVGVYINEDLTRVRSKLLYDARKLKKEKKVLDAWSFNGRIAIKDLHRKIHPIRTQQDLLPFIQDP</sequence>
<evidence type="ECO:0000313" key="2">
    <source>
        <dbReference type="EMBL" id="ELT92153.1"/>
    </source>
</evidence>
<reference evidence="3" key="3">
    <citation type="submission" date="2015-06" db="UniProtKB">
        <authorList>
            <consortium name="EnsemblMetazoa"/>
        </authorList>
    </citation>
    <scope>IDENTIFICATION</scope>
</reference>
<name>R7TEF6_CAPTE</name>
<keyword evidence="4" id="KW-1185">Reference proteome</keyword>
<dbReference type="Proteomes" id="UP000014760">
    <property type="component" value="Unassembled WGS sequence"/>
</dbReference>
<reference evidence="2 4" key="2">
    <citation type="journal article" date="2013" name="Nature">
        <title>Insights into bilaterian evolution from three spiralian genomes.</title>
        <authorList>
            <person name="Simakov O."/>
            <person name="Marletaz F."/>
            <person name="Cho S.J."/>
            <person name="Edsinger-Gonzales E."/>
            <person name="Havlak P."/>
            <person name="Hellsten U."/>
            <person name="Kuo D.H."/>
            <person name="Larsson T."/>
            <person name="Lv J."/>
            <person name="Arendt D."/>
            <person name="Savage R."/>
            <person name="Osoegawa K."/>
            <person name="de Jong P."/>
            <person name="Grimwood J."/>
            <person name="Chapman J.A."/>
            <person name="Shapiro H."/>
            <person name="Aerts A."/>
            <person name="Otillar R.P."/>
            <person name="Terry A.Y."/>
            <person name="Boore J.L."/>
            <person name="Grigoriev I.V."/>
            <person name="Lindberg D.R."/>
            <person name="Seaver E.C."/>
            <person name="Weisblat D.A."/>
            <person name="Putnam N.H."/>
            <person name="Rokhsar D.S."/>
        </authorList>
    </citation>
    <scope>NUCLEOTIDE SEQUENCE</scope>
    <source>
        <strain evidence="2 4">I ESC-2004</strain>
    </source>
</reference>
<dbReference type="HOGENOM" id="CLU_065234_0_0_1"/>
<dbReference type="EnsemblMetazoa" id="CapteT215013">
    <property type="protein sequence ID" value="CapteP215013"/>
    <property type="gene ID" value="CapteG215013"/>
</dbReference>
<reference evidence="4" key="1">
    <citation type="submission" date="2012-12" db="EMBL/GenBank/DDBJ databases">
        <authorList>
            <person name="Hellsten U."/>
            <person name="Grimwood J."/>
            <person name="Chapman J.A."/>
            <person name="Shapiro H."/>
            <person name="Aerts A."/>
            <person name="Otillar R.P."/>
            <person name="Terry A.Y."/>
            <person name="Boore J.L."/>
            <person name="Simakov O."/>
            <person name="Marletaz F."/>
            <person name="Cho S.-J."/>
            <person name="Edsinger-Gonzales E."/>
            <person name="Havlak P."/>
            <person name="Kuo D.-H."/>
            <person name="Larsson T."/>
            <person name="Lv J."/>
            <person name="Arendt D."/>
            <person name="Savage R."/>
            <person name="Osoegawa K."/>
            <person name="de Jong P."/>
            <person name="Lindberg D.R."/>
            <person name="Seaver E.C."/>
            <person name="Weisblat D.A."/>
            <person name="Putnam N.H."/>
            <person name="Grigoriev I.V."/>
            <person name="Rokhsar D.S."/>
        </authorList>
    </citation>
    <scope>NUCLEOTIDE SEQUENCE</scope>
    <source>
        <strain evidence="4">I ESC-2004</strain>
    </source>
</reference>
<dbReference type="OrthoDB" id="6101767at2759"/>
<dbReference type="PANTHER" id="PTHR11505">
    <property type="entry name" value="L1 TRANSPOSABLE ELEMENT-RELATED"/>
    <property type="match status" value="1"/>
</dbReference>
<evidence type="ECO:0000313" key="3">
    <source>
        <dbReference type="EnsemblMetazoa" id="CapteP215013"/>
    </source>
</evidence>
<proteinExistence type="predicted"/>